<dbReference type="AlphaFoldDB" id="A0A420J458"/>
<name>A0A420J458_9PEZI</name>
<comment type="caution">
    <text evidence="2">The sequence shown here is derived from an EMBL/GenBank/DDBJ whole genome shotgun (WGS) entry which is preliminary data.</text>
</comment>
<evidence type="ECO:0000313" key="2">
    <source>
        <dbReference type="EMBL" id="RKF81535.1"/>
    </source>
</evidence>
<organism evidence="2 3">
    <name type="scientific">Golovinomyces cichoracearum</name>
    <dbReference type="NCBI Taxonomy" id="62708"/>
    <lineage>
        <taxon>Eukaryota</taxon>
        <taxon>Fungi</taxon>
        <taxon>Dikarya</taxon>
        <taxon>Ascomycota</taxon>
        <taxon>Pezizomycotina</taxon>
        <taxon>Leotiomycetes</taxon>
        <taxon>Erysiphales</taxon>
        <taxon>Erysiphaceae</taxon>
        <taxon>Golovinomyces</taxon>
    </lineage>
</organism>
<sequence length="42" mass="4935">MYSFTSLILWSNILLVIADIDDAYFHGFDTYSCLQSKKNMRL</sequence>
<dbReference type="Proteomes" id="UP000285405">
    <property type="component" value="Unassembled WGS sequence"/>
</dbReference>
<dbReference type="EMBL" id="MCBR01002507">
    <property type="protein sequence ID" value="RKF81535.1"/>
    <property type="molecule type" value="Genomic_DNA"/>
</dbReference>
<feature type="chain" id="PRO_5018982238" evidence="1">
    <location>
        <begin position="19"/>
        <end position="42"/>
    </location>
</feature>
<protein>
    <submittedName>
        <fullName evidence="2">Uncharacterized protein</fullName>
    </submittedName>
</protein>
<feature type="signal peptide" evidence="1">
    <location>
        <begin position="1"/>
        <end position="18"/>
    </location>
</feature>
<proteinExistence type="predicted"/>
<keyword evidence="1" id="KW-0732">Signal</keyword>
<evidence type="ECO:0000256" key="1">
    <source>
        <dbReference type="SAM" id="SignalP"/>
    </source>
</evidence>
<gene>
    <name evidence="2" type="ORF">GcC1_c13001o36</name>
</gene>
<accession>A0A420J458</accession>
<reference evidence="2 3" key="1">
    <citation type="journal article" date="2018" name="BMC Genomics">
        <title>Comparative genome analyses reveal sequence features reflecting distinct modes of host-adaptation between dicot and monocot powdery mildew.</title>
        <authorList>
            <person name="Wu Y."/>
            <person name="Ma X."/>
            <person name="Pan Z."/>
            <person name="Kale S.D."/>
            <person name="Song Y."/>
            <person name="King H."/>
            <person name="Zhang Q."/>
            <person name="Presley C."/>
            <person name="Deng X."/>
            <person name="Wei C.I."/>
            <person name="Xiao S."/>
        </authorList>
    </citation>
    <scope>NUCLEOTIDE SEQUENCE [LARGE SCALE GENOMIC DNA]</scope>
    <source>
        <strain evidence="2">UCSC1</strain>
    </source>
</reference>
<evidence type="ECO:0000313" key="3">
    <source>
        <dbReference type="Proteomes" id="UP000285405"/>
    </source>
</evidence>